<dbReference type="Gene3D" id="3.90.550.10">
    <property type="entry name" value="Spore Coat Polysaccharide Biosynthesis Protein SpsA, Chain A"/>
    <property type="match status" value="1"/>
</dbReference>
<sequence length="291" mass="32252">MTAELSFGIPVFDGEKYLPAALASVQQQDLENIEIVISDNGSTDATEEICREAARTDARIRYLRSPVNHGGAWNYTRVAQCSTSPVFSWMAADDIKRPSFASSCVAALAEADATVVMACPRTQLIDGDGAVFEDLHDGSMGLDAARPHERVRNLLRSQASHVVYGAIRASALRRTRGVRPVIGDDMVLLTELFCQGRMVLVDDRSFWQRRHEEQFSAQGEGQVKWYAPDSSVRLAFPQTRLNIELYRAVTASSLPAVEKVRCWAQIAPYWALPRWHGMARDVLTAVGPVRS</sequence>
<evidence type="ECO:0000313" key="3">
    <source>
        <dbReference type="Proteomes" id="UP000293764"/>
    </source>
</evidence>
<reference evidence="2 3" key="1">
    <citation type="submission" date="2019-01" db="EMBL/GenBank/DDBJ databases">
        <title>Novel species of Cellulomonas.</title>
        <authorList>
            <person name="Liu Q."/>
            <person name="Xin Y.-H."/>
        </authorList>
    </citation>
    <scope>NUCLEOTIDE SEQUENCE [LARGE SCALE GENOMIC DNA]</scope>
    <source>
        <strain evidence="2 3">HLT2-17</strain>
    </source>
</reference>
<dbReference type="SUPFAM" id="SSF53448">
    <property type="entry name" value="Nucleotide-diphospho-sugar transferases"/>
    <property type="match status" value="1"/>
</dbReference>
<dbReference type="PANTHER" id="PTHR22916:SF56">
    <property type="entry name" value="GLYCOSYL TRANSFERASE"/>
    <property type="match status" value="1"/>
</dbReference>
<keyword evidence="3" id="KW-1185">Reference proteome</keyword>
<dbReference type="RefSeq" id="WP_130102915.1">
    <property type="nucleotide sequence ID" value="NZ_SDWW01000027.1"/>
</dbReference>
<protein>
    <submittedName>
        <fullName evidence="2">Glycosyltransferase family 2 protein</fullName>
    </submittedName>
</protein>
<gene>
    <name evidence="2" type="ORF">EUA98_11930</name>
</gene>
<feature type="domain" description="Glycosyltransferase 2-like" evidence="1">
    <location>
        <begin position="6"/>
        <end position="123"/>
    </location>
</feature>
<comment type="caution">
    <text evidence="2">The sequence shown here is derived from an EMBL/GenBank/DDBJ whole genome shotgun (WGS) entry which is preliminary data.</text>
</comment>
<evidence type="ECO:0000313" key="2">
    <source>
        <dbReference type="EMBL" id="RYV50755.1"/>
    </source>
</evidence>
<dbReference type="PANTHER" id="PTHR22916">
    <property type="entry name" value="GLYCOSYLTRANSFERASE"/>
    <property type="match status" value="1"/>
</dbReference>
<dbReference type="OrthoDB" id="3177103at2"/>
<proteinExistence type="predicted"/>
<evidence type="ECO:0000259" key="1">
    <source>
        <dbReference type="Pfam" id="PF00535"/>
    </source>
</evidence>
<dbReference type="Proteomes" id="UP000293764">
    <property type="component" value="Unassembled WGS sequence"/>
</dbReference>
<dbReference type="CDD" id="cd00761">
    <property type="entry name" value="Glyco_tranf_GTA_type"/>
    <property type="match status" value="1"/>
</dbReference>
<dbReference type="InterPro" id="IPR029044">
    <property type="entry name" value="Nucleotide-diphossugar_trans"/>
</dbReference>
<dbReference type="Pfam" id="PF00535">
    <property type="entry name" value="Glycos_transf_2"/>
    <property type="match status" value="1"/>
</dbReference>
<name>A0A4Q5MYI2_9MICO</name>
<dbReference type="EMBL" id="SDWW01000027">
    <property type="protein sequence ID" value="RYV50755.1"/>
    <property type="molecule type" value="Genomic_DNA"/>
</dbReference>
<organism evidence="2 3">
    <name type="scientific">Pengzhenrongella frigida</name>
    <dbReference type="NCBI Taxonomy" id="1259133"/>
    <lineage>
        <taxon>Bacteria</taxon>
        <taxon>Bacillati</taxon>
        <taxon>Actinomycetota</taxon>
        <taxon>Actinomycetes</taxon>
        <taxon>Micrococcales</taxon>
        <taxon>Pengzhenrongella</taxon>
    </lineage>
</organism>
<accession>A0A4Q5MYI2</accession>
<dbReference type="AlphaFoldDB" id="A0A4Q5MYI2"/>
<dbReference type="GO" id="GO:0016740">
    <property type="term" value="F:transferase activity"/>
    <property type="evidence" value="ECO:0007669"/>
    <property type="project" value="UniProtKB-KW"/>
</dbReference>
<keyword evidence="2" id="KW-0808">Transferase</keyword>
<dbReference type="InterPro" id="IPR001173">
    <property type="entry name" value="Glyco_trans_2-like"/>
</dbReference>